<evidence type="ECO:0000259" key="3">
    <source>
        <dbReference type="Pfam" id="PF05170"/>
    </source>
</evidence>
<evidence type="ECO:0000313" key="4">
    <source>
        <dbReference type="EMBL" id="AVO43644.1"/>
    </source>
</evidence>
<evidence type="ECO:0000313" key="5">
    <source>
        <dbReference type="Proteomes" id="UP000237889"/>
    </source>
</evidence>
<organism evidence="4 5">
    <name type="scientific">Phreatobacter cathodiphilus</name>
    <dbReference type="NCBI Taxonomy" id="1868589"/>
    <lineage>
        <taxon>Bacteria</taxon>
        <taxon>Pseudomonadati</taxon>
        <taxon>Pseudomonadota</taxon>
        <taxon>Alphaproteobacteria</taxon>
        <taxon>Hyphomicrobiales</taxon>
        <taxon>Phreatobacteraceae</taxon>
        <taxon>Phreatobacter</taxon>
    </lineage>
</organism>
<dbReference type="EMBL" id="CP027668">
    <property type="protein sequence ID" value="AVO43644.1"/>
    <property type="molecule type" value="Genomic_DNA"/>
</dbReference>
<dbReference type="OrthoDB" id="9816380at2"/>
<dbReference type="PANTHER" id="PTHR30441">
    <property type="entry name" value="DUF748 DOMAIN-CONTAINING PROTEIN"/>
    <property type="match status" value="1"/>
</dbReference>
<dbReference type="InterPro" id="IPR052894">
    <property type="entry name" value="AsmA-related"/>
</dbReference>
<keyword evidence="2" id="KW-0812">Transmembrane</keyword>
<keyword evidence="5" id="KW-1185">Reference proteome</keyword>
<dbReference type="Proteomes" id="UP000237889">
    <property type="component" value="Chromosome"/>
</dbReference>
<feature type="region of interest" description="Disordered" evidence="1">
    <location>
        <begin position="1084"/>
        <end position="1108"/>
    </location>
</feature>
<feature type="region of interest" description="Disordered" evidence="1">
    <location>
        <begin position="1125"/>
        <end position="1208"/>
    </location>
</feature>
<keyword evidence="2" id="KW-1133">Transmembrane helix</keyword>
<dbReference type="GO" id="GO:0090313">
    <property type="term" value="P:regulation of protein targeting to membrane"/>
    <property type="evidence" value="ECO:0007669"/>
    <property type="project" value="TreeGrafter"/>
</dbReference>
<evidence type="ECO:0000256" key="2">
    <source>
        <dbReference type="SAM" id="Phobius"/>
    </source>
</evidence>
<feature type="compositionally biased region" description="Low complexity" evidence="1">
    <location>
        <begin position="1175"/>
        <end position="1189"/>
    </location>
</feature>
<dbReference type="KEGG" id="phr:C6569_00295"/>
<evidence type="ECO:0000256" key="1">
    <source>
        <dbReference type="SAM" id="MobiDB-lite"/>
    </source>
</evidence>
<dbReference type="InterPro" id="IPR007844">
    <property type="entry name" value="AsmA"/>
</dbReference>
<dbReference type="PANTHER" id="PTHR30441:SF4">
    <property type="entry name" value="PROTEIN ASMA"/>
    <property type="match status" value="1"/>
</dbReference>
<proteinExistence type="predicted"/>
<dbReference type="GO" id="GO:0005886">
    <property type="term" value="C:plasma membrane"/>
    <property type="evidence" value="ECO:0007669"/>
    <property type="project" value="TreeGrafter"/>
</dbReference>
<feature type="transmembrane region" description="Helical" evidence="2">
    <location>
        <begin position="9"/>
        <end position="31"/>
    </location>
</feature>
<accession>A0A2S0N674</accession>
<keyword evidence="2" id="KW-0472">Membrane</keyword>
<feature type="domain" description="AsmA" evidence="3">
    <location>
        <begin position="10"/>
        <end position="117"/>
    </location>
</feature>
<gene>
    <name evidence="4" type="ORF">C6569_00295</name>
</gene>
<name>A0A2S0N674_9HYPH</name>
<protein>
    <recommendedName>
        <fullName evidence="3">AsmA domain-containing protein</fullName>
    </recommendedName>
</protein>
<feature type="compositionally biased region" description="Pro residues" evidence="1">
    <location>
        <begin position="1190"/>
        <end position="1199"/>
    </location>
</feature>
<dbReference type="Pfam" id="PF05170">
    <property type="entry name" value="AsmA"/>
    <property type="match status" value="1"/>
</dbReference>
<reference evidence="4 5" key="1">
    <citation type="submission" date="2018-03" db="EMBL/GenBank/DDBJ databases">
        <title>Genome sequencing of Phreatobacter sp.</title>
        <authorList>
            <person name="Kim S.-J."/>
            <person name="Heo J."/>
            <person name="Kwon S.-W."/>
        </authorList>
    </citation>
    <scope>NUCLEOTIDE SEQUENCE [LARGE SCALE GENOMIC DNA]</scope>
    <source>
        <strain evidence="4 5">S-12</strain>
    </source>
</reference>
<sequence length="1208" mass="124005">MERAALQNTLLAIAIALIAAIVAAVIGPWLVDWNGYRPRIEAEASRLFGTPVRIGGDLSIRLLPTIRIDARDVAIGTETSGARIGRLHGELRVAPLLRGEASLNALHIRDADVRLRLGQVPGRVLPVEALTVENARLSVSEEGGPATLLAERMMLSGESRGTAGPVRLEGSATVGETVLPLHLMMSLAEHGDLMLRLRVPERPEGPGLEAEGTIGAAGRPRFDGTLVMTGRSGRLPWRVSGPAAATAQALVMQRAEAQVGSGERIARATGSFRRGFGPGGAIEAVVSVRQADLDKLIEGPPRTPRMVLAALLAEVPRLAEGAVPMTLGFDIAGATLGGAPLGDLRGDMEAVDGRWTVKAFSGRFPGEAQVEAAGDLTLAGEMGFAGTLSVNAARPAVLLSWLDGQPTPPGTLDDPLTLTTRMTADAGRLLLEDITAQTAAGRTSGRIALDVPALGRHAFQAELTADALDLDLMLRIARGAGARLDPATDTRVQLRAGQARFAGFLARDVDLAVATDGRTFEAERLKVGDLAGFGLDLTGRLDGLGGPLLGRLSGRLRAADADGLVALLLRDERTRTLAEWIRNRAPSLAGADLAVTFAASGRRALGLRIEGRVGEANLQIDAAGAGDPFEPAGLTGRVALAIDAPRADQIFALVAGAAAPAPTPVARTRLSAQVERPDPATLRLRGSLVSAGTTLSFDAGRGGDGSGRLTAALRSEDVSALMPLAGVPAEIAGRLPGSFDLTAVADDGGWRTEKAEGRLGGTTVTARLNGRGASARGEIGLGDMTGEAAMALLSGPAWLVDGGAGEFAAAAFGETVLDHVDADVALRIARIGLGGYPALTGVTARLLRQGRVTSLRDLGAAAGPARVSGGLTLDRSALRTLLSARLALTGVPAVLALPGAKGELAVTADLAADGATPAALVAGLNGSGELIFRTTAVSGADPASLARVTRQAEIAQDLGRPMTDMAFGAALAQALDASVPLGGGRATLGFVGLTARAGSTSFAVPGGSIAWSGSFDLAEGTMAAQVRVTPDPIPEAETMPVIAMRFEGPIGAPARAIETDDVSGWLGLRLIDRAAFRIRMTESDRLERSRQRAFSRHTSVPPPQVVVAMPPMPPPVTAEMFLMPESPAPRVPAPEPPQDGAPVPAPRPAAPRTGPAPAPSAGSDLPGVVRRALDGARAAPPAATGAPLSILPPLPPPVEVGPAPGMRR</sequence>
<dbReference type="AlphaFoldDB" id="A0A2S0N674"/>
<feature type="compositionally biased region" description="Pro residues" evidence="1">
    <location>
        <begin position="1126"/>
        <end position="1158"/>
    </location>
</feature>